<dbReference type="Proteomes" id="UP000636800">
    <property type="component" value="Chromosome 1"/>
</dbReference>
<evidence type="ECO:0000256" key="8">
    <source>
        <dbReference type="ARBA" id="ARBA00023180"/>
    </source>
</evidence>
<protein>
    <recommendedName>
        <fullName evidence="9">Carboxypeptidase</fullName>
        <ecNumber evidence="9">3.4.16.-</ecNumber>
    </recommendedName>
</protein>
<dbReference type="InterPro" id="IPR018202">
    <property type="entry name" value="Ser_caboxypep_ser_AS"/>
</dbReference>
<dbReference type="Gene3D" id="6.10.250.940">
    <property type="match status" value="1"/>
</dbReference>
<gene>
    <name evidence="10" type="ORF">HPP92_004063</name>
</gene>
<dbReference type="PANTHER" id="PTHR11802:SF496">
    <property type="entry name" value="CARBOXYPEPTIDASE"/>
    <property type="match status" value="1"/>
</dbReference>
<dbReference type="InterPro" id="IPR001563">
    <property type="entry name" value="Peptidase_S10"/>
</dbReference>
<dbReference type="Gene3D" id="3.40.50.1820">
    <property type="entry name" value="alpha/beta hydrolase"/>
    <property type="match status" value="1"/>
</dbReference>
<evidence type="ECO:0000256" key="2">
    <source>
        <dbReference type="ARBA" id="ARBA00009431"/>
    </source>
</evidence>
<dbReference type="GO" id="GO:0004185">
    <property type="term" value="F:serine-type carboxypeptidase activity"/>
    <property type="evidence" value="ECO:0007669"/>
    <property type="project" value="UniProtKB-UniRule"/>
</dbReference>
<dbReference type="AlphaFoldDB" id="A0A835VHT1"/>
<evidence type="ECO:0000313" key="11">
    <source>
        <dbReference type="Proteomes" id="UP000636800"/>
    </source>
</evidence>
<organism evidence="10 11">
    <name type="scientific">Vanilla planifolia</name>
    <name type="common">Vanilla</name>
    <dbReference type="NCBI Taxonomy" id="51239"/>
    <lineage>
        <taxon>Eukaryota</taxon>
        <taxon>Viridiplantae</taxon>
        <taxon>Streptophyta</taxon>
        <taxon>Embryophyta</taxon>
        <taxon>Tracheophyta</taxon>
        <taxon>Spermatophyta</taxon>
        <taxon>Magnoliopsida</taxon>
        <taxon>Liliopsida</taxon>
        <taxon>Asparagales</taxon>
        <taxon>Orchidaceae</taxon>
        <taxon>Vanilloideae</taxon>
        <taxon>Vanilleae</taxon>
        <taxon>Vanilla</taxon>
    </lineage>
</organism>
<evidence type="ECO:0000256" key="7">
    <source>
        <dbReference type="ARBA" id="ARBA00023157"/>
    </source>
</evidence>
<reference evidence="10 11" key="1">
    <citation type="journal article" date="2020" name="Nat. Food">
        <title>A phased Vanilla planifolia genome enables genetic improvement of flavour and production.</title>
        <authorList>
            <person name="Hasing T."/>
            <person name="Tang H."/>
            <person name="Brym M."/>
            <person name="Khazi F."/>
            <person name="Huang T."/>
            <person name="Chambers A.H."/>
        </authorList>
    </citation>
    <scope>NUCLEOTIDE SEQUENCE [LARGE SCALE GENOMIC DNA]</scope>
    <source>
        <tissue evidence="10">Leaf</tissue>
    </source>
</reference>
<sequence length="527" mass="59490">MNYSFSSLIYISCFLFSVLFITTAHANQGNTMLAWSKTRLLHRLNKSNSSYVLDARKITHQTYSSSAFLGSQKGLRKADEIKSLPGQPLDVNFKQYGGYVTVDAEAGRALFYYFVEATHDSHIKPLVLWLNGGPGCSSIGGGAMMELGSFFVNKDGKTLYKNKYAWNNEANMLFLESPAGVGFSYSNRTADYYQNGDASTANDNYNFLIGWLERFPHYKHRDFYITGESYAGHYIPQLANFIIRKNYQESSNFINLKGVAIGNAYLDDVINVKGTYDYLWNHALISPATHDRIMKKCDFLNGNYSAGCVKAMHEADEVVGHIDYYNIYASLCKKEDVSKSTTNEPVNPADPCGELYVKSYLNLPEVQRALHANITGLDRIWTDCSNIVNPSNWLDSPSVMLPEIQKLVTSGIRLWLYSGDVDSVVPFTATQYSLDMLKLPIETPWRAWYTNQEVGGYTVGYKGCLVEQLHEPGFSVVIGNGNGGQTTASTYRFSSDKWLRDDWMELREWEEELVADLHSADFHGRRE</sequence>
<dbReference type="GO" id="GO:0005576">
    <property type="term" value="C:extracellular region"/>
    <property type="evidence" value="ECO:0007669"/>
    <property type="project" value="UniProtKB-SubCell"/>
</dbReference>
<dbReference type="InterPro" id="IPR029058">
    <property type="entry name" value="AB_hydrolase_fold"/>
</dbReference>
<evidence type="ECO:0000256" key="1">
    <source>
        <dbReference type="ARBA" id="ARBA00004613"/>
    </source>
</evidence>
<dbReference type="SUPFAM" id="SSF53474">
    <property type="entry name" value="alpha/beta-Hydrolases"/>
    <property type="match status" value="1"/>
</dbReference>
<keyword evidence="7" id="KW-1015">Disulfide bond</keyword>
<dbReference type="GO" id="GO:0005773">
    <property type="term" value="C:vacuole"/>
    <property type="evidence" value="ECO:0007669"/>
    <property type="project" value="TreeGrafter"/>
</dbReference>
<dbReference type="PROSITE" id="PS00131">
    <property type="entry name" value="CARBOXYPEPT_SER_SER"/>
    <property type="match status" value="1"/>
</dbReference>
<evidence type="ECO:0000256" key="6">
    <source>
        <dbReference type="ARBA" id="ARBA00022801"/>
    </source>
</evidence>
<keyword evidence="3" id="KW-0964">Secreted</keyword>
<keyword evidence="9" id="KW-0645">Protease</keyword>
<dbReference type="OrthoDB" id="205255at2759"/>
<dbReference type="EC" id="3.4.16.-" evidence="9"/>
<dbReference type="EMBL" id="JADCNL010000001">
    <property type="protein sequence ID" value="KAG0499372.1"/>
    <property type="molecule type" value="Genomic_DNA"/>
</dbReference>
<comment type="similarity">
    <text evidence="2 9">Belongs to the peptidase S10 family.</text>
</comment>
<name>A0A835VHT1_VANPL</name>
<feature type="chain" id="PRO_5033111217" description="Carboxypeptidase" evidence="9">
    <location>
        <begin position="27"/>
        <end position="527"/>
    </location>
</feature>
<dbReference type="PRINTS" id="PR00724">
    <property type="entry name" value="CRBOXYPTASEC"/>
</dbReference>
<evidence type="ECO:0000313" key="10">
    <source>
        <dbReference type="EMBL" id="KAG0499372.1"/>
    </source>
</evidence>
<dbReference type="PANTHER" id="PTHR11802">
    <property type="entry name" value="SERINE PROTEASE FAMILY S10 SERINE CARBOXYPEPTIDASE"/>
    <property type="match status" value="1"/>
</dbReference>
<keyword evidence="6 9" id="KW-0378">Hydrolase</keyword>
<evidence type="ECO:0000256" key="4">
    <source>
        <dbReference type="ARBA" id="ARBA00022645"/>
    </source>
</evidence>
<comment type="caution">
    <text evidence="10">The sequence shown here is derived from an EMBL/GenBank/DDBJ whole genome shotgun (WGS) entry which is preliminary data.</text>
</comment>
<keyword evidence="11" id="KW-1185">Reference proteome</keyword>
<dbReference type="GO" id="GO:0006508">
    <property type="term" value="P:proteolysis"/>
    <property type="evidence" value="ECO:0007669"/>
    <property type="project" value="UniProtKB-KW"/>
</dbReference>
<comment type="subcellular location">
    <subcellularLocation>
        <location evidence="1">Secreted</location>
    </subcellularLocation>
</comment>
<feature type="signal peptide" evidence="9">
    <location>
        <begin position="1"/>
        <end position="26"/>
    </location>
</feature>
<evidence type="ECO:0000256" key="3">
    <source>
        <dbReference type="ARBA" id="ARBA00022525"/>
    </source>
</evidence>
<evidence type="ECO:0000256" key="5">
    <source>
        <dbReference type="ARBA" id="ARBA00022729"/>
    </source>
</evidence>
<keyword evidence="5 9" id="KW-0732">Signal</keyword>
<accession>A0A835VHT1</accession>
<dbReference type="Pfam" id="PF00450">
    <property type="entry name" value="Peptidase_S10"/>
    <property type="match status" value="1"/>
</dbReference>
<evidence type="ECO:0000256" key="9">
    <source>
        <dbReference type="RuleBase" id="RU361156"/>
    </source>
</evidence>
<proteinExistence type="inferred from homology"/>
<dbReference type="FunFam" id="3.40.50.1820:FF:000030">
    <property type="entry name" value="Carboxypeptidase"/>
    <property type="match status" value="1"/>
</dbReference>
<dbReference type="Gene3D" id="3.40.50.11320">
    <property type="match status" value="1"/>
</dbReference>
<keyword evidence="4 9" id="KW-0121">Carboxypeptidase</keyword>
<keyword evidence="8" id="KW-0325">Glycoprotein</keyword>